<name>A0AAN6WQQ4_9PEZI</name>
<proteinExistence type="predicted"/>
<feature type="region of interest" description="Disordered" evidence="1">
    <location>
        <begin position="1"/>
        <end position="76"/>
    </location>
</feature>
<dbReference type="AlphaFoldDB" id="A0AAN6WQQ4"/>
<dbReference type="Proteomes" id="UP001302126">
    <property type="component" value="Unassembled WGS sequence"/>
</dbReference>
<organism evidence="2 3">
    <name type="scientific">Podospora australis</name>
    <dbReference type="NCBI Taxonomy" id="1536484"/>
    <lineage>
        <taxon>Eukaryota</taxon>
        <taxon>Fungi</taxon>
        <taxon>Dikarya</taxon>
        <taxon>Ascomycota</taxon>
        <taxon>Pezizomycotina</taxon>
        <taxon>Sordariomycetes</taxon>
        <taxon>Sordariomycetidae</taxon>
        <taxon>Sordariales</taxon>
        <taxon>Podosporaceae</taxon>
        <taxon>Podospora</taxon>
    </lineage>
</organism>
<keyword evidence="3" id="KW-1185">Reference proteome</keyword>
<sequence>MTSTYEVPKSTTRGAEPYYDDDDDHHQHESFSRSYKTYSPYRATRSSKYRPPNQAESMEIPPRAPTPPNAADLPRPGDRDFAVWIEDRNCFVFPYGEYREQRRRHKEPETHYYATGYHYRYVPKPQAPLRHPYEDLKGSWGNRDGAREERTDGLRDWERPSPLEEETRRRRRKEEEQWETARLRDKMEEIRLERKIREREERLMGGERDKERKRKGDREGRRYRWR</sequence>
<evidence type="ECO:0000256" key="1">
    <source>
        <dbReference type="SAM" id="MobiDB-lite"/>
    </source>
</evidence>
<accession>A0AAN6WQQ4</accession>
<feature type="compositionally biased region" description="Polar residues" evidence="1">
    <location>
        <begin position="1"/>
        <end position="13"/>
    </location>
</feature>
<reference evidence="2" key="2">
    <citation type="submission" date="2023-05" db="EMBL/GenBank/DDBJ databases">
        <authorList>
            <consortium name="Lawrence Berkeley National Laboratory"/>
            <person name="Steindorff A."/>
            <person name="Hensen N."/>
            <person name="Bonometti L."/>
            <person name="Westerberg I."/>
            <person name="Brannstrom I.O."/>
            <person name="Guillou S."/>
            <person name="Cros-Aarteil S."/>
            <person name="Calhoun S."/>
            <person name="Haridas S."/>
            <person name="Kuo A."/>
            <person name="Mondo S."/>
            <person name="Pangilinan J."/>
            <person name="Riley R."/>
            <person name="Labutti K."/>
            <person name="Andreopoulos B."/>
            <person name="Lipzen A."/>
            <person name="Chen C."/>
            <person name="Yanf M."/>
            <person name="Daum C."/>
            <person name="Ng V."/>
            <person name="Clum A."/>
            <person name="Ohm R."/>
            <person name="Martin F."/>
            <person name="Silar P."/>
            <person name="Natvig D."/>
            <person name="Lalanne C."/>
            <person name="Gautier V."/>
            <person name="Ament-Velasquez S.L."/>
            <person name="Kruys A."/>
            <person name="Hutchinson M.I."/>
            <person name="Powell A.J."/>
            <person name="Barry K."/>
            <person name="Miller A.N."/>
            <person name="Grigoriev I.V."/>
            <person name="Debuchy R."/>
            <person name="Gladieux P."/>
            <person name="Thoren M.H."/>
            <person name="Johannesson H."/>
        </authorList>
    </citation>
    <scope>NUCLEOTIDE SEQUENCE</scope>
    <source>
        <strain evidence="2">PSN309</strain>
    </source>
</reference>
<protein>
    <submittedName>
        <fullName evidence="2">Uncharacterized protein</fullName>
    </submittedName>
</protein>
<gene>
    <name evidence="2" type="ORF">QBC35DRAFT_475453</name>
</gene>
<comment type="caution">
    <text evidence="2">The sequence shown here is derived from an EMBL/GenBank/DDBJ whole genome shotgun (WGS) entry which is preliminary data.</text>
</comment>
<feature type="region of interest" description="Disordered" evidence="1">
    <location>
        <begin position="201"/>
        <end position="226"/>
    </location>
</feature>
<evidence type="ECO:0000313" key="3">
    <source>
        <dbReference type="Proteomes" id="UP001302126"/>
    </source>
</evidence>
<dbReference type="EMBL" id="MU864424">
    <property type="protein sequence ID" value="KAK4186409.1"/>
    <property type="molecule type" value="Genomic_DNA"/>
</dbReference>
<reference evidence="2" key="1">
    <citation type="journal article" date="2023" name="Mol. Phylogenet. Evol.">
        <title>Genome-scale phylogeny and comparative genomics of the fungal order Sordariales.</title>
        <authorList>
            <person name="Hensen N."/>
            <person name="Bonometti L."/>
            <person name="Westerberg I."/>
            <person name="Brannstrom I.O."/>
            <person name="Guillou S."/>
            <person name="Cros-Aarteil S."/>
            <person name="Calhoun S."/>
            <person name="Haridas S."/>
            <person name="Kuo A."/>
            <person name="Mondo S."/>
            <person name="Pangilinan J."/>
            <person name="Riley R."/>
            <person name="LaButti K."/>
            <person name="Andreopoulos B."/>
            <person name="Lipzen A."/>
            <person name="Chen C."/>
            <person name="Yan M."/>
            <person name="Daum C."/>
            <person name="Ng V."/>
            <person name="Clum A."/>
            <person name="Steindorff A."/>
            <person name="Ohm R.A."/>
            <person name="Martin F."/>
            <person name="Silar P."/>
            <person name="Natvig D.O."/>
            <person name="Lalanne C."/>
            <person name="Gautier V."/>
            <person name="Ament-Velasquez S.L."/>
            <person name="Kruys A."/>
            <person name="Hutchinson M.I."/>
            <person name="Powell A.J."/>
            <person name="Barry K."/>
            <person name="Miller A.N."/>
            <person name="Grigoriev I.V."/>
            <person name="Debuchy R."/>
            <person name="Gladieux P."/>
            <person name="Hiltunen Thoren M."/>
            <person name="Johannesson H."/>
        </authorList>
    </citation>
    <scope>NUCLEOTIDE SEQUENCE</scope>
    <source>
        <strain evidence="2">PSN309</strain>
    </source>
</reference>
<feature type="region of interest" description="Disordered" evidence="1">
    <location>
        <begin position="135"/>
        <end position="178"/>
    </location>
</feature>
<evidence type="ECO:0000313" key="2">
    <source>
        <dbReference type="EMBL" id="KAK4186409.1"/>
    </source>
</evidence>
<feature type="compositionally biased region" description="Basic and acidic residues" evidence="1">
    <location>
        <begin position="144"/>
        <end position="178"/>
    </location>
</feature>